<evidence type="ECO:0000313" key="8">
    <source>
        <dbReference type="Proteomes" id="UP001174909"/>
    </source>
</evidence>
<name>A0AA35RGW8_GEOBA</name>
<evidence type="ECO:0000256" key="5">
    <source>
        <dbReference type="SAM" id="MobiDB-lite"/>
    </source>
</evidence>
<feature type="region of interest" description="Disordered" evidence="5">
    <location>
        <begin position="215"/>
        <end position="235"/>
    </location>
</feature>
<evidence type="ECO:0000259" key="6">
    <source>
        <dbReference type="PROSITE" id="PS51379"/>
    </source>
</evidence>
<dbReference type="SUPFAM" id="SSF54862">
    <property type="entry name" value="4Fe-4S ferredoxins"/>
    <property type="match status" value="1"/>
</dbReference>
<dbReference type="PROSITE" id="PS00198">
    <property type="entry name" value="4FE4S_FER_1"/>
    <property type="match status" value="1"/>
</dbReference>
<feature type="domain" description="4Fe-4S ferredoxin-type" evidence="6">
    <location>
        <begin position="63"/>
        <end position="94"/>
    </location>
</feature>
<keyword evidence="3" id="KW-0408">Iron</keyword>
<dbReference type="Gene3D" id="3.30.70.20">
    <property type="match status" value="2"/>
</dbReference>
<organism evidence="7 8">
    <name type="scientific">Geodia barretti</name>
    <name type="common">Barrett's horny sponge</name>
    <dbReference type="NCBI Taxonomy" id="519541"/>
    <lineage>
        <taxon>Eukaryota</taxon>
        <taxon>Metazoa</taxon>
        <taxon>Porifera</taxon>
        <taxon>Demospongiae</taxon>
        <taxon>Heteroscleromorpha</taxon>
        <taxon>Tetractinellida</taxon>
        <taxon>Astrophorina</taxon>
        <taxon>Geodiidae</taxon>
        <taxon>Geodia</taxon>
    </lineage>
</organism>
<dbReference type="Proteomes" id="UP001174909">
    <property type="component" value="Unassembled WGS sequence"/>
</dbReference>
<evidence type="ECO:0000256" key="3">
    <source>
        <dbReference type="ARBA" id="ARBA00023004"/>
    </source>
</evidence>
<reference evidence="7" key="1">
    <citation type="submission" date="2023-03" db="EMBL/GenBank/DDBJ databases">
        <authorList>
            <person name="Steffen K."/>
            <person name="Cardenas P."/>
        </authorList>
    </citation>
    <scope>NUCLEOTIDE SEQUENCE</scope>
</reference>
<dbReference type="PANTHER" id="PTHR43177:SF3">
    <property type="entry name" value="PROTEIN NRFC HOMOLOG"/>
    <property type="match status" value="1"/>
</dbReference>
<accession>A0AA35RGW8</accession>
<keyword evidence="4" id="KW-0411">Iron-sulfur</keyword>
<feature type="region of interest" description="Disordered" evidence="5">
    <location>
        <begin position="265"/>
        <end position="300"/>
    </location>
</feature>
<dbReference type="PROSITE" id="PS51379">
    <property type="entry name" value="4FE4S_FER_2"/>
    <property type="match status" value="3"/>
</dbReference>
<feature type="compositionally biased region" description="Polar residues" evidence="5">
    <location>
        <begin position="225"/>
        <end position="235"/>
    </location>
</feature>
<feature type="domain" description="4Fe-4S ferredoxin-type" evidence="6">
    <location>
        <begin position="18"/>
        <end position="48"/>
    </location>
</feature>
<dbReference type="GO" id="GO:0051539">
    <property type="term" value="F:4 iron, 4 sulfur cluster binding"/>
    <property type="evidence" value="ECO:0007669"/>
    <property type="project" value="UniProtKB-KW"/>
</dbReference>
<dbReference type="Pfam" id="PF13247">
    <property type="entry name" value="Fer4_11"/>
    <property type="match status" value="1"/>
</dbReference>
<feature type="domain" description="4Fe-4S ferredoxin-type" evidence="6">
    <location>
        <begin position="95"/>
        <end position="124"/>
    </location>
</feature>
<dbReference type="PANTHER" id="PTHR43177">
    <property type="entry name" value="PROTEIN NRFC"/>
    <property type="match status" value="1"/>
</dbReference>
<dbReference type="CDD" id="cd10551">
    <property type="entry name" value="PsrB"/>
    <property type="match status" value="1"/>
</dbReference>
<evidence type="ECO:0000256" key="1">
    <source>
        <dbReference type="ARBA" id="ARBA00022485"/>
    </source>
</evidence>
<keyword evidence="2" id="KW-0479">Metal-binding</keyword>
<keyword evidence="8" id="KW-1185">Reference proteome</keyword>
<evidence type="ECO:0000313" key="7">
    <source>
        <dbReference type="EMBL" id="CAI8011264.1"/>
    </source>
</evidence>
<dbReference type="AlphaFoldDB" id="A0AA35RGW8"/>
<dbReference type="InterPro" id="IPR050954">
    <property type="entry name" value="ET_IronSulfur_Cluster-Binding"/>
</dbReference>
<gene>
    <name evidence="7" type="ORF">GBAR_LOCUS7296</name>
</gene>
<dbReference type="InterPro" id="IPR017896">
    <property type="entry name" value="4Fe4S_Fe-S-bd"/>
</dbReference>
<protein>
    <submittedName>
        <fullName evidence="7">Tetrathionate reductase subunit B</fullName>
    </submittedName>
</protein>
<sequence>MCADDRRADNESREPITWGKVIDNRKCIGCHACTVACKQEHDVPLGVNRTYVKQVEVGRYPNVRRHFQVTRCNQCADAPCVEICPTTAMFQRPDGIVDFDRSRCIGCQACMAACPYDAIYIDPVSHSAEKCNFCTNRIDRGLQPACVTVCPTQAIFVGNLEDPMSNVSNLIAREKVEVRRPEKNTNPKLFYVDATGPTLDPTAASFKGYFSQSQPIDTQVAPGRPSSTSANDPTSSHAAAILAYDNPHRAPLELDRLGVHVDEIDLGGTGHGGRGARTPPIRPGEQRGAGGGRRRGSPADGHGGLLVLDLHHPERFVYTLLKPQWRSWVTRGAYIITAYGAFLMVYAAAVLADAGGGLITTVRVVGVSSPSRQVYTRRSCSARPRGATCGRIPDCLHTSLSARPSPGSRH</sequence>
<dbReference type="EMBL" id="CASHTH010001093">
    <property type="protein sequence ID" value="CAI8011264.1"/>
    <property type="molecule type" value="Genomic_DNA"/>
</dbReference>
<evidence type="ECO:0000256" key="2">
    <source>
        <dbReference type="ARBA" id="ARBA00022723"/>
    </source>
</evidence>
<dbReference type="InterPro" id="IPR017900">
    <property type="entry name" value="4Fe4S_Fe_S_CS"/>
</dbReference>
<keyword evidence="1" id="KW-0004">4Fe-4S</keyword>
<comment type="caution">
    <text evidence="7">The sequence shown here is derived from an EMBL/GenBank/DDBJ whole genome shotgun (WGS) entry which is preliminary data.</text>
</comment>
<dbReference type="GO" id="GO:0046872">
    <property type="term" value="F:metal ion binding"/>
    <property type="evidence" value="ECO:0007669"/>
    <property type="project" value="UniProtKB-KW"/>
</dbReference>
<proteinExistence type="predicted"/>
<evidence type="ECO:0000256" key="4">
    <source>
        <dbReference type="ARBA" id="ARBA00023014"/>
    </source>
</evidence>